<feature type="non-terminal residue" evidence="1">
    <location>
        <position position="639"/>
    </location>
</feature>
<dbReference type="EMBL" id="ML179749">
    <property type="protein sequence ID" value="THU82220.1"/>
    <property type="molecule type" value="Genomic_DNA"/>
</dbReference>
<gene>
    <name evidence="1" type="ORF">K435DRAFT_599429</name>
</gene>
<dbReference type="PANTHER" id="PTHR33104">
    <property type="entry name" value="SI:DKEY-29D5.2"/>
    <property type="match status" value="1"/>
</dbReference>
<dbReference type="AlphaFoldDB" id="A0A4S8L1K3"/>
<name>A0A4S8L1K3_DENBC</name>
<evidence type="ECO:0008006" key="3">
    <source>
        <dbReference type="Google" id="ProtNLM"/>
    </source>
</evidence>
<evidence type="ECO:0000313" key="1">
    <source>
        <dbReference type="EMBL" id="THU82220.1"/>
    </source>
</evidence>
<evidence type="ECO:0000313" key="2">
    <source>
        <dbReference type="Proteomes" id="UP000297245"/>
    </source>
</evidence>
<protein>
    <recommendedName>
        <fullName evidence="3">CxC2-like cysteine cluster KDZ transposase-associated domain-containing protein</fullName>
    </recommendedName>
</protein>
<dbReference type="Pfam" id="PF18758">
    <property type="entry name" value="KDZ"/>
    <property type="match status" value="1"/>
</dbReference>
<sequence>MTLEGKVTSYDFYNGLEKLSDNTGRIVVKDRYKSWTRMLRLWRHVKQLIRAGRGNDGTRTKMEDTRPGELAVRCIACPDPLVNLPEGWASQSDSFLYALFIAIDACFRLKRKLVSSIERDPPLQPGWAYFVHPERYRQYLLTQTNQDEMSTCTSLAALDYANTKFSKGYAATGVGMACCARHEFIFRNGAGHLQKGERYANIDFILACLLHHLHHLLPKILSYDIVCQWSKHVISRLKNLPEHIRYELDEKLVKFVIPKLHIYGHKLTCQTKFSLNYTLGVGRTDAEGIERTWANMGPVATSTKEMGPGAHSDTLEDHWSHWNWGKLVGLGELLRRRMEIAMEELRFQEDAFTDFCTQHIEQVPEWKKMVEDFENNPQDAVNPFELPKTGLGLQEIRLQLEKEDGADGDYQIEDGSSDSSSEEVVPLVRKEVGHVEFVLIGLEIEEHQRQLNYQINLKRDPTAKEKANFMESRNRLSRKITRFRSLQSKHTPESLQSLALLSMVDSNGSLLPAPNAEDMILFLPSDLTHQNSSNNLEKYQRIESRLQEGQCQDALDQLRNDLLIKSRINTYKKSNARNQGATTRTRARLNRHEKKIRMSTLKYQQAWKALVRLSGGLKELVSWPELRQADVRMMRDAED</sequence>
<reference evidence="1 2" key="1">
    <citation type="journal article" date="2019" name="Nat. Ecol. Evol.">
        <title>Megaphylogeny resolves global patterns of mushroom evolution.</title>
        <authorList>
            <person name="Varga T."/>
            <person name="Krizsan K."/>
            <person name="Foldi C."/>
            <person name="Dima B."/>
            <person name="Sanchez-Garcia M."/>
            <person name="Sanchez-Ramirez S."/>
            <person name="Szollosi G.J."/>
            <person name="Szarkandi J.G."/>
            <person name="Papp V."/>
            <person name="Albert L."/>
            <person name="Andreopoulos W."/>
            <person name="Angelini C."/>
            <person name="Antonin V."/>
            <person name="Barry K.W."/>
            <person name="Bougher N.L."/>
            <person name="Buchanan P."/>
            <person name="Buyck B."/>
            <person name="Bense V."/>
            <person name="Catcheside P."/>
            <person name="Chovatia M."/>
            <person name="Cooper J."/>
            <person name="Damon W."/>
            <person name="Desjardin D."/>
            <person name="Finy P."/>
            <person name="Geml J."/>
            <person name="Haridas S."/>
            <person name="Hughes K."/>
            <person name="Justo A."/>
            <person name="Karasinski D."/>
            <person name="Kautmanova I."/>
            <person name="Kiss B."/>
            <person name="Kocsube S."/>
            <person name="Kotiranta H."/>
            <person name="LaButti K.M."/>
            <person name="Lechner B.E."/>
            <person name="Liimatainen K."/>
            <person name="Lipzen A."/>
            <person name="Lukacs Z."/>
            <person name="Mihaltcheva S."/>
            <person name="Morgado L.N."/>
            <person name="Niskanen T."/>
            <person name="Noordeloos M.E."/>
            <person name="Ohm R.A."/>
            <person name="Ortiz-Santana B."/>
            <person name="Ovrebo C."/>
            <person name="Racz N."/>
            <person name="Riley R."/>
            <person name="Savchenko A."/>
            <person name="Shiryaev A."/>
            <person name="Soop K."/>
            <person name="Spirin V."/>
            <person name="Szebenyi C."/>
            <person name="Tomsovsky M."/>
            <person name="Tulloss R.E."/>
            <person name="Uehling J."/>
            <person name="Grigoriev I.V."/>
            <person name="Vagvolgyi C."/>
            <person name="Papp T."/>
            <person name="Martin F.M."/>
            <person name="Miettinen O."/>
            <person name="Hibbett D.S."/>
            <person name="Nagy L.G."/>
        </authorList>
    </citation>
    <scope>NUCLEOTIDE SEQUENCE [LARGE SCALE GENOMIC DNA]</scope>
    <source>
        <strain evidence="1 2">CBS 962.96</strain>
    </source>
</reference>
<accession>A0A4S8L1K3</accession>
<keyword evidence="2" id="KW-1185">Reference proteome</keyword>
<dbReference type="OrthoDB" id="2682806at2759"/>
<proteinExistence type="predicted"/>
<dbReference type="Proteomes" id="UP000297245">
    <property type="component" value="Unassembled WGS sequence"/>
</dbReference>
<organism evidence="1 2">
    <name type="scientific">Dendrothele bispora (strain CBS 962.96)</name>
    <dbReference type="NCBI Taxonomy" id="1314807"/>
    <lineage>
        <taxon>Eukaryota</taxon>
        <taxon>Fungi</taxon>
        <taxon>Dikarya</taxon>
        <taxon>Basidiomycota</taxon>
        <taxon>Agaricomycotina</taxon>
        <taxon>Agaricomycetes</taxon>
        <taxon>Agaricomycetidae</taxon>
        <taxon>Agaricales</taxon>
        <taxon>Agaricales incertae sedis</taxon>
        <taxon>Dendrothele</taxon>
    </lineage>
</organism>
<dbReference type="InterPro" id="IPR040521">
    <property type="entry name" value="KDZ"/>
</dbReference>
<dbReference type="PANTHER" id="PTHR33104:SF2">
    <property type="entry name" value="CXC3 LIKE CYSTEINE CLUSTER DOMAIN-CONTAINING PROTEIN"/>
    <property type="match status" value="1"/>
</dbReference>